<evidence type="ECO:0000313" key="3">
    <source>
        <dbReference type="EMBL" id="EGV16067.1"/>
    </source>
</evidence>
<dbReference type="NCBIfam" id="TIGR01552">
    <property type="entry name" value="phd_fam"/>
    <property type="match status" value="1"/>
</dbReference>
<dbReference type="Proteomes" id="UP000005459">
    <property type="component" value="Unassembled WGS sequence"/>
</dbReference>
<keyword evidence="4" id="KW-1185">Reference proteome</keyword>
<organism evidence="3 4">
    <name type="scientific">Thiocapsa marina 5811</name>
    <dbReference type="NCBI Taxonomy" id="768671"/>
    <lineage>
        <taxon>Bacteria</taxon>
        <taxon>Pseudomonadati</taxon>
        <taxon>Pseudomonadota</taxon>
        <taxon>Gammaproteobacteria</taxon>
        <taxon>Chromatiales</taxon>
        <taxon>Chromatiaceae</taxon>
        <taxon>Thiocapsa</taxon>
    </lineage>
</organism>
<dbReference type="AlphaFoldDB" id="F9UIB5"/>
<evidence type="ECO:0000256" key="1">
    <source>
        <dbReference type="ARBA" id="ARBA00009981"/>
    </source>
</evidence>
<dbReference type="OrthoDB" id="165038at2"/>
<dbReference type="eggNOG" id="COG2161">
    <property type="taxonomic scope" value="Bacteria"/>
</dbReference>
<evidence type="ECO:0000313" key="4">
    <source>
        <dbReference type="Proteomes" id="UP000005459"/>
    </source>
</evidence>
<dbReference type="Gene3D" id="3.40.1620.10">
    <property type="entry name" value="YefM-like domain"/>
    <property type="match status" value="1"/>
</dbReference>
<dbReference type="STRING" id="768671.ThimaDRAFT_4668"/>
<dbReference type="InterPro" id="IPR036165">
    <property type="entry name" value="YefM-like_sf"/>
</dbReference>
<gene>
    <name evidence="3" type="ORF">ThimaDRAFT_4668</name>
</gene>
<name>F9UIB5_9GAMM</name>
<sequence length="83" mass="9470">MQTFTANEAKTHFGEFIDRAQREPVRVTRRNRVVGIMVSPGDYEAMRVFYADRLRRTLDQTAAHATAQGLTQQQLETLLADDS</sequence>
<protein>
    <recommendedName>
        <fullName evidence="2">Antitoxin</fullName>
    </recommendedName>
</protein>
<dbReference type="SUPFAM" id="SSF143120">
    <property type="entry name" value="YefM-like"/>
    <property type="match status" value="1"/>
</dbReference>
<dbReference type="RefSeq" id="WP_007195539.1">
    <property type="nucleotide sequence ID" value="NZ_AFWV01000024.1"/>
</dbReference>
<dbReference type="InterPro" id="IPR006442">
    <property type="entry name" value="Antitoxin_Phd/YefM"/>
</dbReference>
<comment type="function">
    <text evidence="2">Antitoxin component of a type II toxin-antitoxin (TA) system.</text>
</comment>
<accession>F9UIB5</accession>
<comment type="similarity">
    <text evidence="1 2">Belongs to the phD/YefM antitoxin family.</text>
</comment>
<proteinExistence type="inferred from homology"/>
<reference evidence="3 4" key="1">
    <citation type="submission" date="2011-06" db="EMBL/GenBank/DDBJ databases">
        <title>The draft genome of Thiocapsa marina 5811.</title>
        <authorList>
            <consortium name="US DOE Joint Genome Institute (JGI-PGF)"/>
            <person name="Lucas S."/>
            <person name="Han J."/>
            <person name="Cheng J.-F."/>
            <person name="Goodwin L."/>
            <person name="Pitluck S."/>
            <person name="Peters L."/>
            <person name="Land M.L."/>
            <person name="Hauser L."/>
            <person name="Vogl K."/>
            <person name="Liu Z."/>
            <person name="Imhoff J."/>
            <person name="Thiel V."/>
            <person name="Frigaard N.-U."/>
            <person name="Bryant D."/>
            <person name="Woyke T.J."/>
        </authorList>
    </citation>
    <scope>NUCLEOTIDE SEQUENCE [LARGE SCALE GENOMIC DNA]</scope>
    <source>
        <strain evidence="3 4">5811</strain>
    </source>
</reference>
<dbReference type="EMBL" id="AFWV01000024">
    <property type="protein sequence ID" value="EGV16067.1"/>
    <property type="molecule type" value="Genomic_DNA"/>
</dbReference>
<dbReference type="Pfam" id="PF02604">
    <property type="entry name" value="PhdYeFM_antitox"/>
    <property type="match status" value="1"/>
</dbReference>
<evidence type="ECO:0000256" key="2">
    <source>
        <dbReference type="RuleBase" id="RU362080"/>
    </source>
</evidence>